<organism evidence="1 2">
    <name type="scientific">Smallanthus sonchifolius</name>
    <dbReference type="NCBI Taxonomy" id="185202"/>
    <lineage>
        <taxon>Eukaryota</taxon>
        <taxon>Viridiplantae</taxon>
        <taxon>Streptophyta</taxon>
        <taxon>Embryophyta</taxon>
        <taxon>Tracheophyta</taxon>
        <taxon>Spermatophyta</taxon>
        <taxon>Magnoliopsida</taxon>
        <taxon>eudicotyledons</taxon>
        <taxon>Gunneridae</taxon>
        <taxon>Pentapetalae</taxon>
        <taxon>asterids</taxon>
        <taxon>campanulids</taxon>
        <taxon>Asterales</taxon>
        <taxon>Asteraceae</taxon>
        <taxon>Asteroideae</taxon>
        <taxon>Heliantheae alliance</taxon>
        <taxon>Millerieae</taxon>
        <taxon>Smallanthus</taxon>
    </lineage>
</organism>
<evidence type="ECO:0000313" key="1">
    <source>
        <dbReference type="EMBL" id="KAI3685962.1"/>
    </source>
</evidence>
<sequence>MESSDGKNGSQSVRVAVNIRPLVTPELLVGCSDCISVTPGEPQVQIGSHSFTFDYVYGSTGSPSSRIFEDCVEPLVDAIFLGYNATVLAYGQTGSGKTYTMGTNYNGECTNGIIPKVMHTIFKKVEETKDTTEFLIRVSFIEIFKEEVFDLLESTPTVYAKADGKHVGPSRAPIQIRETANGGISLAGVTEAEVTSQDEMASFLLRGSVCRATGSTNMNSQSSRSHAIFTITIEQKKLFGITNGVAHDDAGDDILCAKLHLVDLAGSERAKKTGADGMRLREGIHINKGLLALGNVISALGDDKKRKEGGHVPYRDSKLTRLLQDSLGGNSKTVMIACVSPADTNAEETLNTLKYANRARNIQNKAIVNRDPVTAQMQIMKNQIEQLQAELLYVKGDSSTPFEELQILKQKIALLEKSNADLQNQLQEHQVNFEHLTKQAIDAQFQRDKLLLQIESARDGKAWDEIDCDSNKDVDLLKTYVSKVQELEGELLRLRRLNTSKRSELIDYMDLDDNVLHPKSNLFPESDVKAAEVSGDSEDEVKELEHCSLQEKLDNELKELDKRLEQKEAEMKRFANGDTSVLKQHYEKKVQELEQEKRSLQKEIEQLRCNLANISSTSDDSTQKLKESYLQKLNFLESQVVELKKKQDAQAQLLRQKQRSDEAAKKLQDEIHRIKTQKVQLQQKIKQESEQFRLWKASREKEVLQLKKEGRRNEYEMHKLLALNQRQKMVLQRKTEEASMATKRLKELLESRKASSRDTFGSSSGPGFQALMQAIEHELEVTVRVHEVRCEHERQKEERVKMAKEVAELKAEANIAKQSTLSHCTQTMSPGARNSRIFALENMLDTSSKTIVSMASQLSEAEERERAFSGRGRWNQVRSLPEAKNIMNYLFNLASSSRCQLWDKEVDCREKDSEIRSLKEKIVNLIRQVEMQKAELSRMEKIKKLYLSKSFKKKSTNQDSSVMDDGEGHMYDLRPKGSRNSIAYNSSGNIDELLEDMEISESEHSDLDETDTEWLHSDDFQDEWGHRRRHNAKKRNSKIVIESNPDTETHKTSPNEGGDTNMIEKVPSGICCSCSKSSSCKTMKCECRAINGSCSMSCNCHSKKCSNRSVLVQPEMGPPVTEDGIVNILSDGEDLDKNSSELASHGAMLLQAALSDKPAEIKDTNDDKRKPLSDIGNKIAKPNARKPPASRKKWSKSVAIQLVPVPAEQTSTQTEEPEPPKKQESISVEPTKLRLPRAMRSAINANPNPLRDRNSEPSNDSTINKESEPKSPRHLPRPTTKEKENHGQ</sequence>
<gene>
    <name evidence="1" type="ORF">L1987_79631</name>
</gene>
<accession>A0ACB8YL21</accession>
<evidence type="ECO:0000313" key="2">
    <source>
        <dbReference type="Proteomes" id="UP001056120"/>
    </source>
</evidence>
<reference evidence="2" key="1">
    <citation type="journal article" date="2022" name="Mol. Ecol. Resour.">
        <title>The genomes of chicory, endive, great burdock and yacon provide insights into Asteraceae palaeo-polyploidization history and plant inulin production.</title>
        <authorList>
            <person name="Fan W."/>
            <person name="Wang S."/>
            <person name="Wang H."/>
            <person name="Wang A."/>
            <person name="Jiang F."/>
            <person name="Liu H."/>
            <person name="Zhao H."/>
            <person name="Xu D."/>
            <person name="Zhang Y."/>
        </authorList>
    </citation>
    <scope>NUCLEOTIDE SEQUENCE [LARGE SCALE GENOMIC DNA]</scope>
    <source>
        <strain evidence="2">cv. Yunnan</strain>
    </source>
</reference>
<dbReference type="EMBL" id="CM042044">
    <property type="protein sequence ID" value="KAI3685962.1"/>
    <property type="molecule type" value="Genomic_DNA"/>
</dbReference>
<protein>
    <submittedName>
        <fullName evidence="1">Uncharacterized protein</fullName>
    </submittedName>
</protein>
<keyword evidence="2" id="KW-1185">Reference proteome</keyword>
<dbReference type="Proteomes" id="UP001056120">
    <property type="component" value="Linkage Group LG27"/>
</dbReference>
<comment type="caution">
    <text evidence="1">The sequence shown here is derived from an EMBL/GenBank/DDBJ whole genome shotgun (WGS) entry which is preliminary data.</text>
</comment>
<reference evidence="1 2" key="2">
    <citation type="journal article" date="2022" name="Mol. Ecol. Resour.">
        <title>The genomes of chicory, endive, great burdock and yacon provide insights into Asteraceae paleo-polyploidization history and plant inulin production.</title>
        <authorList>
            <person name="Fan W."/>
            <person name="Wang S."/>
            <person name="Wang H."/>
            <person name="Wang A."/>
            <person name="Jiang F."/>
            <person name="Liu H."/>
            <person name="Zhao H."/>
            <person name="Xu D."/>
            <person name="Zhang Y."/>
        </authorList>
    </citation>
    <scope>NUCLEOTIDE SEQUENCE [LARGE SCALE GENOMIC DNA]</scope>
    <source>
        <strain evidence="2">cv. Yunnan</strain>
        <tissue evidence="1">Leaves</tissue>
    </source>
</reference>
<proteinExistence type="predicted"/>
<name>A0ACB8YL21_9ASTR</name>